<sequence>MNFYPPPPVIKAEIYLRIPDDKRCLGQESEWRGGFAGSFQHIFLEGPVVDSAGNLYVVDIPYGRILKIDGEKNVTVACTWDGEPNGLVGTTDGDLLVADYKQGILSFNPETGKIGPKLTRKNLERFKGPNDLIIDSKRNLYFTDQGQTGMTDPTGRVYRLSPDGRLDTLLDNGPSPNGLVLSRDERFLYVAMTRANQVWRLPLHADGTTSKVGVFFQSFGNAGPDGLALDEEGNLFICHPSLGSIFVVDTHGIPKARILNSFPPPSQLTGSFAGAFPNVTQSLTRDEALPSFVSKFLKSTLRNLLRAQPDSTRTCSDDTLTLR</sequence>
<organism evidence="2 3">
    <name type="scientific">Fusarium acutatum</name>
    <dbReference type="NCBI Taxonomy" id="78861"/>
    <lineage>
        <taxon>Eukaryota</taxon>
        <taxon>Fungi</taxon>
        <taxon>Dikarya</taxon>
        <taxon>Ascomycota</taxon>
        <taxon>Pezizomycotina</taxon>
        <taxon>Sordariomycetes</taxon>
        <taxon>Hypocreomycetidae</taxon>
        <taxon>Hypocreales</taxon>
        <taxon>Nectriaceae</taxon>
        <taxon>Fusarium</taxon>
        <taxon>Fusarium fujikuroi species complex</taxon>
    </lineage>
</organism>
<protein>
    <submittedName>
        <fullName evidence="2">Lactonase drp35</fullName>
    </submittedName>
</protein>
<dbReference type="Pfam" id="PF08450">
    <property type="entry name" value="SGL"/>
    <property type="match status" value="1"/>
</dbReference>
<dbReference type="OrthoDB" id="423498at2759"/>
<evidence type="ECO:0000259" key="1">
    <source>
        <dbReference type="Pfam" id="PF08450"/>
    </source>
</evidence>
<dbReference type="Proteomes" id="UP000536711">
    <property type="component" value="Unassembled WGS sequence"/>
</dbReference>
<dbReference type="PANTHER" id="PTHR47572:SF5">
    <property type="entry name" value="BLR2277 PROTEIN"/>
    <property type="match status" value="1"/>
</dbReference>
<dbReference type="InterPro" id="IPR011042">
    <property type="entry name" value="6-blade_b-propeller_TolB-like"/>
</dbReference>
<accession>A0A8H4K087</accession>
<evidence type="ECO:0000313" key="2">
    <source>
        <dbReference type="EMBL" id="KAF4440794.1"/>
    </source>
</evidence>
<dbReference type="Gene3D" id="2.120.10.30">
    <property type="entry name" value="TolB, C-terminal domain"/>
    <property type="match status" value="1"/>
</dbReference>
<feature type="domain" description="SMP-30/Gluconolactonase/LRE-like region" evidence="1">
    <location>
        <begin position="45"/>
        <end position="252"/>
    </location>
</feature>
<dbReference type="InterPro" id="IPR051262">
    <property type="entry name" value="SMP-30/CGR1_Lactonase"/>
</dbReference>
<keyword evidence="3" id="KW-1185">Reference proteome</keyword>
<dbReference type="EMBL" id="JAADJF010000066">
    <property type="protein sequence ID" value="KAF4440794.1"/>
    <property type="molecule type" value="Genomic_DNA"/>
</dbReference>
<dbReference type="InterPro" id="IPR013658">
    <property type="entry name" value="SGL"/>
</dbReference>
<reference evidence="2 3" key="1">
    <citation type="submission" date="2020-01" db="EMBL/GenBank/DDBJ databases">
        <title>Identification and distribution of gene clusters putatively required for synthesis of sphingolipid metabolism inhibitors in phylogenetically diverse species of the filamentous fungus Fusarium.</title>
        <authorList>
            <person name="Kim H.-S."/>
            <person name="Busman M."/>
            <person name="Brown D.W."/>
            <person name="Divon H."/>
            <person name="Uhlig S."/>
            <person name="Proctor R.H."/>
        </authorList>
    </citation>
    <scope>NUCLEOTIDE SEQUENCE [LARGE SCALE GENOMIC DNA]</scope>
    <source>
        <strain evidence="2 3">NRRL 13308</strain>
    </source>
</reference>
<gene>
    <name evidence="2" type="ORF">FACUT_3177</name>
</gene>
<dbReference type="AlphaFoldDB" id="A0A8H4K087"/>
<comment type="caution">
    <text evidence="2">The sequence shown here is derived from an EMBL/GenBank/DDBJ whole genome shotgun (WGS) entry which is preliminary data.</text>
</comment>
<dbReference type="PANTHER" id="PTHR47572">
    <property type="entry name" value="LIPOPROTEIN-RELATED"/>
    <property type="match status" value="1"/>
</dbReference>
<evidence type="ECO:0000313" key="3">
    <source>
        <dbReference type="Proteomes" id="UP000536711"/>
    </source>
</evidence>
<dbReference type="SUPFAM" id="SSF63829">
    <property type="entry name" value="Calcium-dependent phosphotriesterase"/>
    <property type="match status" value="1"/>
</dbReference>
<proteinExistence type="predicted"/>
<name>A0A8H4K087_9HYPO</name>